<accession>A0A1I7N1T8</accession>
<keyword evidence="8" id="KW-1185">Reference proteome</keyword>
<keyword evidence="4" id="KW-0472">Membrane</keyword>
<keyword evidence="4" id="KW-1133">Transmembrane helix</keyword>
<evidence type="ECO:0000313" key="8">
    <source>
        <dbReference type="Proteomes" id="UP000199074"/>
    </source>
</evidence>
<comment type="similarity">
    <text evidence="1">Belongs to the membrane fusion protein (MFP) (TC 8.A.1) family.</text>
</comment>
<dbReference type="STRING" id="429728.SAMN05216456_0563"/>
<dbReference type="SUPFAM" id="SSF111369">
    <property type="entry name" value="HlyD-like secretion proteins"/>
    <property type="match status" value="1"/>
</dbReference>
<dbReference type="PANTHER" id="PTHR30469:SF15">
    <property type="entry name" value="HLYD FAMILY OF SECRETION PROTEINS"/>
    <property type="match status" value="1"/>
</dbReference>
<dbReference type="Gene3D" id="2.40.30.170">
    <property type="match status" value="1"/>
</dbReference>
<dbReference type="GO" id="GO:1990281">
    <property type="term" value="C:efflux pump complex"/>
    <property type="evidence" value="ECO:0007669"/>
    <property type="project" value="TreeGrafter"/>
</dbReference>
<dbReference type="InterPro" id="IPR006143">
    <property type="entry name" value="RND_pump_MFP"/>
</dbReference>
<dbReference type="RefSeq" id="WP_092420623.1">
    <property type="nucleotide sequence ID" value="NZ_FPCK01000001.1"/>
</dbReference>
<dbReference type="EMBL" id="FPCK01000001">
    <property type="protein sequence ID" value="SFV28637.1"/>
    <property type="molecule type" value="Genomic_DNA"/>
</dbReference>
<dbReference type="GO" id="GO:0015562">
    <property type="term" value="F:efflux transmembrane transporter activity"/>
    <property type="evidence" value="ECO:0007669"/>
    <property type="project" value="TreeGrafter"/>
</dbReference>
<evidence type="ECO:0000259" key="6">
    <source>
        <dbReference type="Pfam" id="PF25954"/>
    </source>
</evidence>
<organism evidence="7 8">
    <name type="scientific">Devosia crocina</name>
    <dbReference type="NCBI Taxonomy" id="429728"/>
    <lineage>
        <taxon>Bacteria</taxon>
        <taxon>Pseudomonadati</taxon>
        <taxon>Pseudomonadota</taxon>
        <taxon>Alphaproteobacteria</taxon>
        <taxon>Hyphomicrobiales</taxon>
        <taxon>Devosiaceae</taxon>
        <taxon>Devosia</taxon>
    </lineage>
</organism>
<feature type="region of interest" description="Disordered" evidence="3">
    <location>
        <begin position="1"/>
        <end position="24"/>
    </location>
</feature>
<dbReference type="FunFam" id="2.40.30.170:FF:000010">
    <property type="entry name" value="Efflux RND transporter periplasmic adaptor subunit"/>
    <property type="match status" value="1"/>
</dbReference>
<name>A0A1I7N1T8_9HYPH</name>
<gene>
    <name evidence="7" type="ORF">SAMN05216456_0563</name>
</gene>
<proteinExistence type="inferred from homology"/>
<feature type="domain" description="Multidrug resistance protein MdtA-like barrel-sandwich hybrid" evidence="5">
    <location>
        <begin position="103"/>
        <end position="242"/>
    </location>
</feature>
<dbReference type="Gene3D" id="2.40.420.20">
    <property type="match status" value="1"/>
</dbReference>
<feature type="domain" description="CusB-like beta-barrel" evidence="6">
    <location>
        <begin position="258"/>
        <end position="320"/>
    </location>
</feature>
<sequence length="400" mass="42601">MTTTAHEKPEWAQSKREKENARRVAEGLKPKRRILPWIVLILIVAAVAAYILLNPAPPAEEVEVAQEQTLVRQIRQSEMRTVTPMTLAETVKVTGTLEPGQRSEVASQASGRVLSVTVRPGDTVQEGDVLAQIDTAALQLQLSQQRATASATRVQLQSSEQQLERTEQLASQGLTTPSALEQARSAAAALQSQLEALESAVETAELSLANATVEAPLSGTVSARSVDPGQTIQAGTPLFTIVNLETMEFDSAASVNSSALVDQGQHATVTVTGLDGREFAGEVSRVNPVALSGTRTVPIYIDLDNPDGSLRGGMFATGQIVVRQQENALAIPASALREDAEGQFVLVLEGETLTRKPIEVQREWSRGSLLEVSGLAEGDVFVSAAFAELQPGDTILLVEG</sequence>
<dbReference type="InterPro" id="IPR058625">
    <property type="entry name" value="MdtA-like_BSH"/>
</dbReference>
<dbReference type="AlphaFoldDB" id="A0A1I7N1T8"/>
<keyword evidence="2" id="KW-0175">Coiled coil</keyword>
<evidence type="ECO:0000256" key="4">
    <source>
        <dbReference type="SAM" id="Phobius"/>
    </source>
</evidence>
<dbReference type="Pfam" id="PF25917">
    <property type="entry name" value="BSH_RND"/>
    <property type="match status" value="1"/>
</dbReference>
<keyword evidence="4" id="KW-0812">Transmembrane</keyword>
<dbReference type="Gene3D" id="2.40.50.100">
    <property type="match status" value="1"/>
</dbReference>
<dbReference type="InterPro" id="IPR058792">
    <property type="entry name" value="Beta-barrel_RND_2"/>
</dbReference>
<evidence type="ECO:0000256" key="2">
    <source>
        <dbReference type="SAM" id="Coils"/>
    </source>
</evidence>
<evidence type="ECO:0000256" key="1">
    <source>
        <dbReference type="ARBA" id="ARBA00009477"/>
    </source>
</evidence>
<feature type="transmembrane region" description="Helical" evidence="4">
    <location>
        <begin position="34"/>
        <end position="53"/>
    </location>
</feature>
<protein>
    <submittedName>
        <fullName evidence="7">RND family efflux transporter, MFP subunit</fullName>
    </submittedName>
</protein>
<dbReference type="OrthoDB" id="9806939at2"/>
<dbReference type="Gene3D" id="1.10.287.470">
    <property type="entry name" value="Helix hairpin bin"/>
    <property type="match status" value="1"/>
</dbReference>
<dbReference type="Pfam" id="PF25954">
    <property type="entry name" value="Beta-barrel_RND_2"/>
    <property type="match status" value="1"/>
</dbReference>
<reference evidence="7 8" key="1">
    <citation type="submission" date="2016-10" db="EMBL/GenBank/DDBJ databases">
        <authorList>
            <person name="de Groot N.N."/>
        </authorList>
    </citation>
    <scope>NUCLEOTIDE SEQUENCE [LARGE SCALE GENOMIC DNA]</scope>
    <source>
        <strain evidence="7 8">IPL20</strain>
    </source>
</reference>
<evidence type="ECO:0000313" key="7">
    <source>
        <dbReference type="EMBL" id="SFV28637.1"/>
    </source>
</evidence>
<dbReference type="Proteomes" id="UP000199074">
    <property type="component" value="Unassembled WGS sequence"/>
</dbReference>
<dbReference type="PANTHER" id="PTHR30469">
    <property type="entry name" value="MULTIDRUG RESISTANCE PROTEIN MDTA"/>
    <property type="match status" value="1"/>
</dbReference>
<dbReference type="NCBIfam" id="TIGR01730">
    <property type="entry name" value="RND_mfp"/>
    <property type="match status" value="1"/>
</dbReference>
<evidence type="ECO:0000259" key="5">
    <source>
        <dbReference type="Pfam" id="PF25917"/>
    </source>
</evidence>
<evidence type="ECO:0000256" key="3">
    <source>
        <dbReference type="SAM" id="MobiDB-lite"/>
    </source>
</evidence>
<feature type="coiled-coil region" evidence="2">
    <location>
        <begin position="149"/>
        <end position="214"/>
    </location>
</feature>